<dbReference type="InterPro" id="IPR043128">
    <property type="entry name" value="Rev_trsase/Diguanyl_cyclase"/>
</dbReference>
<feature type="region of interest" description="Disordered" evidence="2">
    <location>
        <begin position="174"/>
        <end position="218"/>
    </location>
</feature>
<proteinExistence type="inferred from homology"/>
<dbReference type="InterPro" id="IPR001878">
    <property type="entry name" value="Znf_CCHC"/>
</dbReference>
<dbReference type="InterPro" id="IPR043502">
    <property type="entry name" value="DNA/RNA_pol_sf"/>
</dbReference>
<protein>
    <recommendedName>
        <fullName evidence="3">Reverse transcriptase domain-containing protein</fullName>
    </recommendedName>
</protein>
<name>A0A8D2ATP9_SCIVU</name>
<evidence type="ECO:0000313" key="4">
    <source>
        <dbReference type="Ensembl" id="ENSSVLP00005005629.1"/>
    </source>
</evidence>
<dbReference type="InterPro" id="IPR051320">
    <property type="entry name" value="Viral_Replic_Matur_Polypro"/>
</dbReference>
<dbReference type="Pfam" id="PF00078">
    <property type="entry name" value="RVT_1"/>
    <property type="match status" value="1"/>
</dbReference>
<dbReference type="OrthoDB" id="9632826at2759"/>
<keyword evidence="5" id="KW-1185">Reference proteome</keyword>
<dbReference type="PANTHER" id="PTHR33064">
    <property type="entry name" value="POL PROTEIN"/>
    <property type="match status" value="1"/>
</dbReference>
<dbReference type="GO" id="GO:0008270">
    <property type="term" value="F:zinc ion binding"/>
    <property type="evidence" value="ECO:0007669"/>
    <property type="project" value="InterPro"/>
</dbReference>
<dbReference type="Gene3D" id="3.10.10.10">
    <property type="entry name" value="HIV Type 1 Reverse Transcriptase, subunit A, domain 1"/>
    <property type="match status" value="1"/>
</dbReference>
<accession>A0A8D2ATP9</accession>
<dbReference type="Gene3D" id="2.40.70.10">
    <property type="entry name" value="Acid Proteases"/>
    <property type="match status" value="1"/>
</dbReference>
<evidence type="ECO:0000313" key="5">
    <source>
        <dbReference type="Proteomes" id="UP000694564"/>
    </source>
</evidence>
<reference evidence="4" key="2">
    <citation type="submission" date="2025-09" db="UniProtKB">
        <authorList>
            <consortium name="Ensembl"/>
        </authorList>
    </citation>
    <scope>IDENTIFICATION</scope>
</reference>
<dbReference type="PROSITE" id="PS50878">
    <property type="entry name" value="RT_POL"/>
    <property type="match status" value="1"/>
</dbReference>
<feature type="region of interest" description="Disordered" evidence="2">
    <location>
        <begin position="1"/>
        <end position="35"/>
    </location>
</feature>
<dbReference type="Proteomes" id="UP000694564">
    <property type="component" value="Chromosome 5"/>
</dbReference>
<dbReference type="Ensembl" id="ENSSVLT00005006253.1">
    <property type="protein sequence ID" value="ENSSVLP00005005629.1"/>
    <property type="gene ID" value="ENSSVLG00005004560.1"/>
</dbReference>
<dbReference type="SMART" id="SM00343">
    <property type="entry name" value="ZnF_C2HC"/>
    <property type="match status" value="1"/>
</dbReference>
<organism evidence="4 5">
    <name type="scientific">Sciurus vulgaris</name>
    <name type="common">Eurasian red squirrel</name>
    <dbReference type="NCBI Taxonomy" id="55149"/>
    <lineage>
        <taxon>Eukaryota</taxon>
        <taxon>Metazoa</taxon>
        <taxon>Chordata</taxon>
        <taxon>Craniata</taxon>
        <taxon>Vertebrata</taxon>
        <taxon>Euteleostomi</taxon>
        <taxon>Mammalia</taxon>
        <taxon>Eutheria</taxon>
        <taxon>Euarchontoglires</taxon>
        <taxon>Glires</taxon>
        <taxon>Rodentia</taxon>
        <taxon>Sciuromorpha</taxon>
        <taxon>Sciuridae</taxon>
        <taxon>Sciurinae</taxon>
        <taxon>Sciurini</taxon>
        <taxon>Sciurus</taxon>
    </lineage>
</organism>
<dbReference type="InterPro" id="IPR000477">
    <property type="entry name" value="RT_dom"/>
</dbReference>
<sequence length="483" mass="52569">MKQNAELLAASLSKPARPAGRPGEPRCPLPGKRRPLRRDQCAYCKQRGHWKNECPNRPKKRSKAAGPAGPRHPEPPSTSLCSPAWAESHQGRPQGPRVGVRVEGQPVDSAVDSGTEQASPFLGKETTVIRATGSQTPRPFCGPPQCQLGGQDAAHGFPYLPDCPVPLQGRHQLAKTEAQNSFSADESAQLELAGPPSPLSVTPAVEREEEWHSSTPEEGAIPAELEAEYPLVWAEGNPPGLAKNHAPIVIDLEPGALPVRLRQYSIPQEALVGIQAQLDRLLQHGILVKCQSPWNTPLWPVKKPGTHEYRLVQDLRAINKVAIPLHSAVPRPFALLALIPSAAKWFTCLDLKDAAFCLQVAPVSQSLFAFQRENPHTGTKEQLTWTRLPQGFRNTPTLLSRALTADLAGFPGQELNCVLLQYVDDLLLASSTQAQCLEGTKALLSLLTEAGYRVSKKKAQICQRQVKYLGLSITQGQRIKGSD</sequence>
<comment type="similarity">
    <text evidence="1">Belongs to the beta type-B retroviral polymerase family. HERV class-II K(HML-2) pol subfamily.</text>
</comment>
<feature type="compositionally biased region" description="Polar residues" evidence="2">
    <location>
        <begin position="177"/>
        <end position="186"/>
    </location>
</feature>
<evidence type="ECO:0000256" key="1">
    <source>
        <dbReference type="ARBA" id="ARBA00010879"/>
    </source>
</evidence>
<dbReference type="InterPro" id="IPR036875">
    <property type="entry name" value="Znf_CCHC_sf"/>
</dbReference>
<evidence type="ECO:0000259" key="3">
    <source>
        <dbReference type="PROSITE" id="PS50878"/>
    </source>
</evidence>
<dbReference type="PANTHER" id="PTHR33064:SF38">
    <property type="entry name" value="LRRGT00076-LIKE"/>
    <property type="match status" value="1"/>
</dbReference>
<reference evidence="4" key="1">
    <citation type="submission" date="2025-08" db="UniProtKB">
        <authorList>
            <consortium name="Ensembl"/>
        </authorList>
    </citation>
    <scope>IDENTIFICATION</scope>
</reference>
<dbReference type="InterPro" id="IPR021109">
    <property type="entry name" value="Peptidase_aspartic_dom_sf"/>
</dbReference>
<dbReference type="GeneTree" id="ENSGT00940000163417"/>
<dbReference type="Gene3D" id="4.10.60.10">
    <property type="entry name" value="Zinc finger, CCHC-type"/>
    <property type="match status" value="1"/>
</dbReference>
<feature type="region of interest" description="Disordered" evidence="2">
    <location>
        <begin position="49"/>
        <end position="100"/>
    </location>
</feature>
<dbReference type="GO" id="GO:0003676">
    <property type="term" value="F:nucleic acid binding"/>
    <property type="evidence" value="ECO:0007669"/>
    <property type="project" value="InterPro"/>
</dbReference>
<dbReference type="SUPFAM" id="SSF56672">
    <property type="entry name" value="DNA/RNA polymerases"/>
    <property type="match status" value="1"/>
</dbReference>
<dbReference type="Gene3D" id="3.30.70.270">
    <property type="match status" value="1"/>
</dbReference>
<dbReference type="SUPFAM" id="SSF50630">
    <property type="entry name" value="Acid proteases"/>
    <property type="match status" value="1"/>
</dbReference>
<dbReference type="AlphaFoldDB" id="A0A8D2ATP9"/>
<evidence type="ECO:0000256" key="2">
    <source>
        <dbReference type="SAM" id="MobiDB-lite"/>
    </source>
</evidence>
<feature type="domain" description="Reverse transcriptase" evidence="3">
    <location>
        <begin position="282"/>
        <end position="473"/>
    </location>
</feature>
<dbReference type="SUPFAM" id="SSF57756">
    <property type="entry name" value="Retrovirus zinc finger-like domains"/>
    <property type="match status" value="1"/>
</dbReference>